<evidence type="ECO:0000256" key="2">
    <source>
        <dbReference type="ARBA" id="ARBA00007532"/>
    </source>
</evidence>
<evidence type="ECO:0000313" key="9">
    <source>
        <dbReference type="EMBL" id="EPS97035.1"/>
    </source>
</evidence>
<feature type="domain" description="FAD/NAD(P)-binding" evidence="8">
    <location>
        <begin position="50"/>
        <end position="143"/>
    </location>
</feature>
<dbReference type="InParanoid" id="S8F5P7"/>
<dbReference type="HOGENOM" id="CLU_016755_3_2_1"/>
<dbReference type="InterPro" id="IPR036188">
    <property type="entry name" value="FAD/NAD-bd_sf"/>
</dbReference>
<dbReference type="GO" id="GO:0050660">
    <property type="term" value="F:flavin adenine dinucleotide binding"/>
    <property type="evidence" value="ECO:0007669"/>
    <property type="project" value="TreeGrafter"/>
</dbReference>
<dbReference type="Pfam" id="PF02852">
    <property type="entry name" value="Pyr_redox_dim"/>
    <property type="match status" value="1"/>
</dbReference>
<dbReference type="GO" id="GO:0006103">
    <property type="term" value="P:2-oxoglutarate metabolic process"/>
    <property type="evidence" value="ECO:0007669"/>
    <property type="project" value="TreeGrafter"/>
</dbReference>
<evidence type="ECO:0000256" key="4">
    <source>
        <dbReference type="ARBA" id="ARBA00022827"/>
    </source>
</evidence>
<dbReference type="FunFam" id="3.30.390.30:FF:000001">
    <property type="entry name" value="Dihydrolipoyl dehydrogenase"/>
    <property type="match status" value="1"/>
</dbReference>
<organism evidence="9 10">
    <name type="scientific">Fomitopsis schrenkii</name>
    <name type="common">Brown rot fungus</name>
    <dbReference type="NCBI Taxonomy" id="2126942"/>
    <lineage>
        <taxon>Eukaryota</taxon>
        <taxon>Fungi</taxon>
        <taxon>Dikarya</taxon>
        <taxon>Basidiomycota</taxon>
        <taxon>Agaricomycotina</taxon>
        <taxon>Agaricomycetes</taxon>
        <taxon>Polyporales</taxon>
        <taxon>Fomitopsis</taxon>
    </lineage>
</organism>
<keyword evidence="6" id="KW-0520">NAD</keyword>
<keyword evidence="5" id="KW-0560">Oxidoreductase</keyword>
<name>S8F5P7_FOMSC</name>
<dbReference type="InterPro" id="IPR050151">
    <property type="entry name" value="Class-I_Pyr_Nuc-Dis_Oxidored"/>
</dbReference>
<dbReference type="PANTHER" id="PTHR22912:SF151">
    <property type="entry name" value="DIHYDROLIPOYL DEHYDROGENASE, MITOCHONDRIAL"/>
    <property type="match status" value="1"/>
</dbReference>
<keyword evidence="3" id="KW-0285">Flavoprotein</keyword>
<proteinExistence type="inferred from homology"/>
<dbReference type="PANTHER" id="PTHR22912">
    <property type="entry name" value="DISULFIDE OXIDOREDUCTASE"/>
    <property type="match status" value="1"/>
</dbReference>
<dbReference type="InterPro" id="IPR016156">
    <property type="entry name" value="FAD/NAD-linked_Rdtase_dimer_sf"/>
</dbReference>
<dbReference type="STRING" id="743788.S8F5P7"/>
<accession>S8F5P7</accession>
<dbReference type="AlphaFoldDB" id="S8F5P7"/>
<keyword evidence="4" id="KW-0274">FAD</keyword>
<evidence type="ECO:0000256" key="3">
    <source>
        <dbReference type="ARBA" id="ARBA00022630"/>
    </source>
</evidence>
<reference evidence="9 10" key="1">
    <citation type="journal article" date="2012" name="Science">
        <title>The Paleozoic origin of enzymatic lignin decomposition reconstructed from 31 fungal genomes.</title>
        <authorList>
            <person name="Floudas D."/>
            <person name="Binder M."/>
            <person name="Riley R."/>
            <person name="Barry K."/>
            <person name="Blanchette R.A."/>
            <person name="Henrissat B."/>
            <person name="Martinez A.T."/>
            <person name="Otillar R."/>
            <person name="Spatafora J.W."/>
            <person name="Yadav J.S."/>
            <person name="Aerts A."/>
            <person name="Benoit I."/>
            <person name="Boyd A."/>
            <person name="Carlson A."/>
            <person name="Copeland A."/>
            <person name="Coutinho P.M."/>
            <person name="de Vries R.P."/>
            <person name="Ferreira P."/>
            <person name="Findley K."/>
            <person name="Foster B."/>
            <person name="Gaskell J."/>
            <person name="Glotzer D."/>
            <person name="Gorecki P."/>
            <person name="Heitman J."/>
            <person name="Hesse C."/>
            <person name="Hori C."/>
            <person name="Igarashi K."/>
            <person name="Jurgens J.A."/>
            <person name="Kallen N."/>
            <person name="Kersten P."/>
            <person name="Kohler A."/>
            <person name="Kuees U."/>
            <person name="Kumar T.K.A."/>
            <person name="Kuo A."/>
            <person name="LaButti K."/>
            <person name="Larrondo L.F."/>
            <person name="Lindquist E."/>
            <person name="Ling A."/>
            <person name="Lombard V."/>
            <person name="Lucas S."/>
            <person name="Lundell T."/>
            <person name="Martin R."/>
            <person name="McLaughlin D.J."/>
            <person name="Morgenstern I."/>
            <person name="Morin E."/>
            <person name="Murat C."/>
            <person name="Nagy L.G."/>
            <person name="Nolan M."/>
            <person name="Ohm R.A."/>
            <person name="Patyshakuliyeva A."/>
            <person name="Rokas A."/>
            <person name="Ruiz-Duenas F.J."/>
            <person name="Sabat G."/>
            <person name="Salamov A."/>
            <person name="Samejima M."/>
            <person name="Schmutz J."/>
            <person name="Slot J.C."/>
            <person name="St John F."/>
            <person name="Stenlid J."/>
            <person name="Sun H."/>
            <person name="Sun S."/>
            <person name="Syed K."/>
            <person name="Tsang A."/>
            <person name="Wiebenga A."/>
            <person name="Young D."/>
            <person name="Pisabarro A."/>
            <person name="Eastwood D.C."/>
            <person name="Martin F."/>
            <person name="Cullen D."/>
            <person name="Grigoriev I.V."/>
            <person name="Hibbett D.S."/>
        </authorList>
    </citation>
    <scope>NUCLEOTIDE SEQUENCE</scope>
    <source>
        <strain evidence="10">FP-58527</strain>
    </source>
</reference>
<dbReference type="InterPro" id="IPR004099">
    <property type="entry name" value="Pyr_nucl-diS_OxRdtase_dimer"/>
</dbReference>
<dbReference type="GO" id="GO:0004148">
    <property type="term" value="F:dihydrolipoyl dehydrogenase (NADH) activity"/>
    <property type="evidence" value="ECO:0007669"/>
    <property type="project" value="TreeGrafter"/>
</dbReference>
<dbReference type="PRINTS" id="PR00411">
    <property type="entry name" value="PNDRDTASEI"/>
</dbReference>
<comment type="similarity">
    <text evidence="2">Belongs to the class-I pyridine nucleotide-disulfide oxidoreductase family.</text>
</comment>
<dbReference type="InterPro" id="IPR023753">
    <property type="entry name" value="FAD/NAD-binding_dom"/>
</dbReference>
<comment type="cofactor">
    <cofactor evidence="1">
        <name>FAD</name>
        <dbReference type="ChEBI" id="CHEBI:57692"/>
    </cofactor>
</comment>
<dbReference type="EMBL" id="KE504180">
    <property type="protein sequence ID" value="EPS97035.1"/>
    <property type="molecule type" value="Genomic_DNA"/>
</dbReference>
<evidence type="ECO:0000313" key="10">
    <source>
        <dbReference type="Proteomes" id="UP000015241"/>
    </source>
</evidence>
<dbReference type="Gene3D" id="3.30.390.30">
    <property type="match status" value="1"/>
</dbReference>
<dbReference type="Proteomes" id="UP000015241">
    <property type="component" value="Unassembled WGS sequence"/>
</dbReference>
<protein>
    <recommendedName>
        <fullName evidence="11">Dihydrolipoyl dehydrogenase</fullName>
    </recommendedName>
</protein>
<dbReference type="GO" id="GO:0005739">
    <property type="term" value="C:mitochondrion"/>
    <property type="evidence" value="ECO:0007669"/>
    <property type="project" value="TreeGrafter"/>
</dbReference>
<dbReference type="SUPFAM" id="SSF51905">
    <property type="entry name" value="FAD/NAD(P)-binding domain"/>
    <property type="match status" value="1"/>
</dbReference>
<gene>
    <name evidence="9" type="ORF">FOMPIDRAFT_1052736</name>
</gene>
<keyword evidence="10" id="KW-1185">Reference proteome</keyword>
<dbReference type="OrthoDB" id="361797at2759"/>
<feature type="domain" description="Pyridine nucleotide-disulphide oxidoreductase dimerisation" evidence="7">
    <location>
        <begin position="161"/>
        <end position="267"/>
    </location>
</feature>
<dbReference type="Pfam" id="PF07992">
    <property type="entry name" value="Pyr_redox_2"/>
    <property type="match status" value="1"/>
</dbReference>
<evidence type="ECO:0000256" key="1">
    <source>
        <dbReference type="ARBA" id="ARBA00001974"/>
    </source>
</evidence>
<evidence type="ECO:0000256" key="6">
    <source>
        <dbReference type="ARBA" id="ARBA00023027"/>
    </source>
</evidence>
<dbReference type="SUPFAM" id="SSF55424">
    <property type="entry name" value="FAD/NAD-linked reductases, dimerisation (C-terminal) domain"/>
    <property type="match status" value="1"/>
</dbReference>
<evidence type="ECO:0000259" key="8">
    <source>
        <dbReference type="Pfam" id="PF07992"/>
    </source>
</evidence>
<dbReference type="eggNOG" id="KOG1335">
    <property type="taxonomic scope" value="Eukaryota"/>
</dbReference>
<evidence type="ECO:0008006" key="11">
    <source>
        <dbReference type="Google" id="ProtNLM"/>
    </source>
</evidence>
<evidence type="ECO:0000256" key="5">
    <source>
        <dbReference type="ARBA" id="ARBA00023002"/>
    </source>
</evidence>
<evidence type="ECO:0000259" key="7">
    <source>
        <dbReference type="Pfam" id="PF02852"/>
    </source>
</evidence>
<dbReference type="GO" id="GO:0045252">
    <property type="term" value="C:oxoglutarate dehydrogenase complex"/>
    <property type="evidence" value="ECO:0007669"/>
    <property type="project" value="TreeGrafter"/>
</dbReference>
<sequence>MNELRQFGDKYRDAAPDAATGCAAEYHLSLLSQNDSNSHPASARMSSLRSKKFQRILSKQGVTLMLNTEITEAEKQDGKVYLKTEGARGGQESTVDTDVVLVAIGRVPTTSSLGLNKIGDESIKCIGDVTFGPMLAHNAEEEGIAAEYIKTGHGHMNYHAIPSIVYINLEVACLGKQEQELREAGVKYKTGMFPVQENSRAKTNLDTEGTVKFITDAEIDCILGVHIIGLNAGEMIAEATLALEYDASSEDVARKFHAHRTLSEMAVSSRPSHFG</sequence>
<dbReference type="Gene3D" id="3.50.50.60">
    <property type="entry name" value="FAD/NAD(P)-binding domain"/>
    <property type="match status" value="3"/>
</dbReference>